<evidence type="ECO:0000256" key="1">
    <source>
        <dbReference type="SAM" id="Coils"/>
    </source>
</evidence>
<keyword evidence="1" id="KW-0175">Coiled coil</keyword>
<name>A0ABN8ARJ6_9PROT</name>
<protein>
    <submittedName>
        <fullName evidence="3">Adenylate and Guanylate cyclase catalytic domain-containing protein</fullName>
    </submittedName>
</protein>
<evidence type="ECO:0000313" key="3">
    <source>
        <dbReference type="EMBL" id="CAG9934411.1"/>
    </source>
</evidence>
<dbReference type="InterPro" id="IPR050697">
    <property type="entry name" value="Adenylyl/Guanylyl_Cyclase_3/4"/>
</dbReference>
<evidence type="ECO:0000313" key="4">
    <source>
        <dbReference type="Proteomes" id="UP000839052"/>
    </source>
</evidence>
<dbReference type="SUPFAM" id="SSF55781">
    <property type="entry name" value="GAF domain-like"/>
    <property type="match status" value="1"/>
</dbReference>
<dbReference type="InterPro" id="IPR029787">
    <property type="entry name" value="Nucleotide_cyclase"/>
</dbReference>
<dbReference type="InterPro" id="IPR029016">
    <property type="entry name" value="GAF-like_dom_sf"/>
</dbReference>
<dbReference type="CDD" id="cd07302">
    <property type="entry name" value="CHD"/>
    <property type="match status" value="1"/>
</dbReference>
<accession>A0ABN8ARJ6</accession>
<dbReference type="PANTHER" id="PTHR43081">
    <property type="entry name" value="ADENYLATE CYCLASE, TERMINAL-DIFFERENTIATION SPECIFIC-RELATED"/>
    <property type="match status" value="1"/>
</dbReference>
<feature type="coiled-coil region" evidence="1">
    <location>
        <begin position="35"/>
        <end position="90"/>
    </location>
</feature>
<dbReference type="PANTHER" id="PTHR43081:SF1">
    <property type="entry name" value="ADENYLATE CYCLASE, TERMINAL-DIFFERENTIATION SPECIFIC"/>
    <property type="match status" value="1"/>
</dbReference>
<dbReference type="EMBL" id="OU912926">
    <property type="protein sequence ID" value="CAG9934411.1"/>
    <property type="molecule type" value="Genomic_DNA"/>
</dbReference>
<dbReference type="InterPro" id="IPR001054">
    <property type="entry name" value="A/G_cyclase"/>
</dbReference>
<dbReference type="Gene3D" id="3.30.450.40">
    <property type="match status" value="1"/>
</dbReference>
<organism evidence="3 4">
    <name type="scientific">Candidatus Nitrotoga arctica</name>
    <dbReference type="NCBI Taxonomy" id="453162"/>
    <lineage>
        <taxon>Bacteria</taxon>
        <taxon>Pseudomonadati</taxon>
        <taxon>Pseudomonadota</taxon>
        <taxon>Betaproteobacteria</taxon>
        <taxon>Nitrosomonadales</taxon>
        <taxon>Gallionellaceae</taxon>
        <taxon>Candidatus Nitrotoga</taxon>
    </lineage>
</organism>
<dbReference type="Proteomes" id="UP000839052">
    <property type="component" value="Chromosome"/>
</dbReference>
<keyword evidence="4" id="KW-1185">Reference proteome</keyword>
<dbReference type="Gene3D" id="3.30.70.1230">
    <property type="entry name" value="Nucleotide cyclase"/>
    <property type="match status" value="1"/>
</dbReference>
<reference evidence="3 4" key="1">
    <citation type="submission" date="2021-10" db="EMBL/GenBank/DDBJ databases">
        <authorList>
            <person name="Koch H."/>
        </authorList>
    </citation>
    <scope>NUCLEOTIDE SEQUENCE [LARGE SCALE GENOMIC DNA]</scope>
    <source>
        <strain evidence="3">6680</strain>
    </source>
</reference>
<dbReference type="SUPFAM" id="SSF55073">
    <property type="entry name" value="Nucleotide cyclase"/>
    <property type="match status" value="1"/>
</dbReference>
<evidence type="ECO:0000259" key="2">
    <source>
        <dbReference type="PROSITE" id="PS50125"/>
    </source>
</evidence>
<sequence>MFDNFLKLIPTQISTAWLAPVFAIALACWKFFREQKRLEETVEVEKTKVIKLEAALEQQKRSNELLHQGLLEMQQHKEQLDTLLADARSQIRAVADSIIIRNPYSDQALVFLIAHGPAAQSVVKMQIDLHGSQAGEVYLSRKTSIYLPSMVNKAHEKRLDTKSGFQSNNILTKPLLKFGSELVGVVQFLNEDCTTPFTVEDEKKIEPICVKLALAVSNIIADPVNLVHLGVVLDPHINQATILFTDITNSDLLFQQLAVADATALVDEYLERLGAIGIQHGARIDKYLGDGMMLSFETAGAENAPKALRAALEMQREFSEIKQEWQRLNYALDLLDHRIGIASGPVYGRRMGYSGASIFTIMGAPVNLAAHLCDQARTASARILISEDTEQKLRHAMPSGWYLERFALPRYAAYQVSNNAARQMAK</sequence>
<proteinExistence type="predicted"/>
<dbReference type="SMART" id="SM00044">
    <property type="entry name" value="CYCc"/>
    <property type="match status" value="1"/>
</dbReference>
<dbReference type="RefSeq" id="WP_239798044.1">
    <property type="nucleotide sequence ID" value="NZ_OU912926.1"/>
</dbReference>
<dbReference type="Pfam" id="PF00211">
    <property type="entry name" value="Guanylate_cyc"/>
    <property type="match status" value="1"/>
</dbReference>
<dbReference type="PROSITE" id="PS51257">
    <property type="entry name" value="PROKAR_LIPOPROTEIN"/>
    <property type="match status" value="1"/>
</dbReference>
<gene>
    <name evidence="3" type="ORF">NTG6680_3162</name>
</gene>
<feature type="domain" description="Guanylate cyclase" evidence="2">
    <location>
        <begin position="241"/>
        <end position="373"/>
    </location>
</feature>
<dbReference type="PROSITE" id="PS50125">
    <property type="entry name" value="GUANYLATE_CYCLASE_2"/>
    <property type="match status" value="1"/>
</dbReference>